<dbReference type="Proteomes" id="UP001341840">
    <property type="component" value="Unassembled WGS sequence"/>
</dbReference>
<name>A0ABU6TZJ4_9FABA</name>
<keyword evidence="2" id="KW-1185">Reference proteome</keyword>
<evidence type="ECO:0000313" key="2">
    <source>
        <dbReference type="Proteomes" id="UP001341840"/>
    </source>
</evidence>
<evidence type="ECO:0000313" key="1">
    <source>
        <dbReference type="EMBL" id="MED6153428.1"/>
    </source>
</evidence>
<reference evidence="1 2" key="1">
    <citation type="journal article" date="2023" name="Plants (Basel)">
        <title>Bridging the Gap: Combining Genomics and Transcriptomics Approaches to Understand Stylosanthes scabra, an Orphan Legume from the Brazilian Caatinga.</title>
        <authorList>
            <person name="Ferreira-Neto J.R.C."/>
            <person name="da Silva M.D."/>
            <person name="Binneck E."/>
            <person name="de Melo N.F."/>
            <person name="da Silva R.H."/>
            <person name="de Melo A.L.T.M."/>
            <person name="Pandolfi V."/>
            <person name="Bustamante F.O."/>
            <person name="Brasileiro-Vidal A.C."/>
            <person name="Benko-Iseppon A.M."/>
        </authorList>
    </citation>
    <scope>NUCLEOTIDE SEQUENCE [LARGE SCALE GENOMIC DNA]</scope>
    <source>
        <tissue evidence="1">Leaves</tissue>
    </source>
</reference>
<gene>
    <name evidence="1" type="ORF">PIB30_101932</name>
</gene>
<feature type="non-terminal residue" evidence="1">
    <location>
        <position position="113"/>
    </location>
</feature>
<accession>A0ABU6TZJ4</accession>
<organism evidence="1 2">
    <name type="scientific">Stylosanthes scabra</name>
    <dbReference type="NCBI Taxonomy" id="79078"/>
    <lineage>
        <taxon>Eukaryota</taxon>
        <taxon>Viridiplantae</taxon>
        <taxon>Streptophyta</taxon>
        <taxon>Embryophyta</taxon>
        <taxon>Tracheophyta</taxon>
        <taxon>Spermatophyta</taxon>
        <taxon>Magnoliopsida</taxon>
        <taxon>eudicotyledons</taxon>
        <taxon>Gunneridae</taxon>
        <taxon>Pentapetalae</taxon>
        <taxon>rosids</taxon>
        <taxon>fabids</taxon>
        <taxon>Fabales</taxon>
        <taxon>Fabaceae</taxon>
        <taxon>Papilionoideae</taxon>
        <taxon>50 kb inversion clade</taxon>
        <taxon>dalbergioids sensu lato</taxon>
        <taxon>Dalbergieae</taxon>
        <taxon>Pterocarpus clade</taxon>
        <taxon>Stylosanthes</taxon>
    </lineage>
</organism>
<proteinExistence type="predicted"/>
<sequence length="113" mass="13261">MGQEEKNEFDQKHAYKQALPFCVVNIGPRDSDSINGNAQILRLFERKDEQSFRISEKIRDKVIDREKLIQRLKDLKEYYLRRINGSIEGKKGILTQLYEALDLHLIQNAQGKN</sequence>
<dbReference type="EMBL" id="JASCZI010093677">
    <property type="protein sequence ID" value="MED6153428.1"/>
    <property type="molecule type" value="Genomic_DNA"/>
</dbReference>
<comment type="caution">
    <text evidence="1">The sequence shown here is derived from an EMBL/GenBank/DDBJ whole genome shotgun (WGS) entry which is preliminary data.</text>
</comment>
<protein>
    <submittedName>
        <fullName evidence="1">Uncharacterized protein</fullName>
    </submittedName>
</protein>